<sequence length="116" mass="13402">MSKTFEFRGTGFGYLWLVIWTSIVSVITLGLYFPWAYSAQQRWIADNTYVNGRQLLFTGTGIQFLGHWLLIMVLTFITFGLYVPWAYCQLKRWETENTCFADEVTTQSGSPAVINH</sequence>
<evidence type="ECO:0000313" key="2">
    <source>
        <dbReference type="EMBL" id="CVK17819.1"/>
    </source>
</evidence>
<name>A0ABM9VYA9_9FIRM</name>
<dbReference type="Pfam" id="PF05987">
    <property type="entry name" value="DUF898"/>
    <property type="match status" value="1"/>
</dbReference>
<keyword evidence="1" id="KW-0812">Transmembrane</keyword>
<feature type="transmembrane region" description="Helical" evidence="1">
    <location>
        <begin position="55"/>
        <end position="83"/>
    </location>
</feature>
<accession>A0ABM9VYA9</accession>
<keyword evidence="1" id="KW-1133">Transmembrane helix</keyword>
<keyword evidence="1" id="KW-0472">Membrane</keyword>
<evidence type="ECO:0000313" key="3">
    <source>
        <dbReference type="Proteomes" id="UP000245702"/>
    </source>
</evidence>
<comment type="caution">
    <text evidence="2">The sequence shown here is derived from an EMBL/GenBank/DDBJ whole genome shotgun (WGS) entry which is preliminary data.</text>
</comment>
<proteinExistence type="predicted"/>
<dbReference type="Proteomes" id="UP000245702">
    <property type="component" value="Unassembled WGS sequence"/>
</dbReference>
<reference evidence="2 3" key="1">
    <citation type="submission" date="2016-01" db="EMBL/GenBank/DDBJ databases">
        <authorList>
            <person name="Brown R."/>
        </authorList>
    </citation>
    <scope>NUCLEOTIDE SEQUENCE [LARGE SCALE GENOMIC DNA]</scope>
    <source>
        <strain evidence="2">Sporomusa sphaeroides DSM 2875</strain>
    </source>
</reference>
<dbReference type="EMBL" id="FCOW01000001">
    <property type="protein sequence ID" value="CVK17819.1"/>
    <property type="molecule type" value="Genomic_DNA"/>
</dbReference>
<keyword evidence="3" id="KW-1185">Reference proteome</keyword>
<gene>
    <name evidence="2" type="primary">yjgN</name>
    <name evidence="2" type="ORF">SSPH_00454</name>
</gene>
<dbReference type="RefSeq" id="WP_075754756.1">
    <property type="nucleotide sequence ID" value="NZ_CP146991.1"/>
</dbReference>
<organism evidence="2 3">
    <name type="scientific">Sporomusa sphaeroides DSM 2875</name>
    <dbReference type="NCBI Taxonomy" id="1337886"/>
    <lineage>
        <taxon>Bacteria</taxon>
        <taxon>Bacillati</taxon>
        <taxon>Bacillota</taxon>
        <taxon>Negativicutes</taxon>
        <taxon>Selenomonadales</taxon>
        <taxon>Sporomusaceae</taxon>
        <taxon>Sporomusa</taxon>
    </lineage>
</organism>
<evidence type="ECO:0000256" key="1">
    <source>
        <dbReference type="SAM" id="Phobius"/>
    </source>
</evidence>
<feature type="transmembrane region" description="Helical" evidence="1">
    <location>
        <begin position="12"/>
        <end position="35"/>
    </location>
</feature>
<protein>
    <submittedName>
        <fullName evidence="2">Inner membrane protein YjgN</fullName>
    </submittedName>
</protein>
<dbReference type="InterPro" id="IPR010295">
    <property type="entry name" value="DUF898"/>
</dbReference>